<dbReference type="Proteomes" id="UP000466104">
    <property type="component" value="Unassembled WGS sequence"/>
</dbReference>
<reference evidence="3 4" key="1">
    <citation type="submission" date="2019-08" db="EMBL/GenBank/DDBJ databases">
        <title>In-depth cultivation of the pig gut microbiome towards novel bacterial diversity and tailored functional studies.</title>
        <authorList>
            <person name="Wylensek D."/>
            <person name="Hitch T.C.A."/>
            <person name="Clavel T."/>
        </authorList>
    </citation>
    <scope>NUCLEOTIDE SEQUENCE [LARGE SCALE GENOMIC DNA]</scope>
    <source>
        <strain evidence="3 4">WCA-380-WT-3A</strain>
    </source>
</reference>
<keyword evidence="2" id="KW-1133">Transmembrane helix</keyword>
<keyword evidence="2" id="KW-0472">Membrane</keyword>
<feature type="transmembrane region" description="Helical" evidence="2">
    <location>
        <begin position="15"/>
        <end position="34"/>
    </location>
</feature>
<dbReference type="AlphaFoldDB" id="A0A7K0J4D0"/>
<organism evidence="3 4">
    <name type="scientific">Cutibacterium porci</name>
    <dbReference type="NCBI Taxonomy" id="2605781"/>
    <lineage>
        <taxon>Bacteria</taxon>
        <taxon>Bacillati</taxon>
        <taxon>Actinomycetota</taxon>
        <taxon>Actinomycetes</taxon>
        <taxon>Propionibacteriales</taxon>
        <taxon>Propionibacteriaceae</taxon>
        <taxon>Cutibacterium</taxon>
    </lineage>
</organism>
<accession>A0A7K0J4D0</accession>
<evidence type="ECO:0000313" key="3">
    <source>
        <dbReference type="EMBL" id="MSS44801.1"/>
    </source>
</evidence>
<comment type="caution">
    <text evidence="3">The sequence shown here is derived from an EMBL/GenBank/DDBJ whole genome shotgun (WGS) entry which is preliminary data.</text>
</comment>
<evidence type="ECO:0000313" key="4">
    <source>
        <dbReference type="Proteomes" id="UP000466104"/>
    </source>
</evidence>
<proteinExistence type="predicted"/>
<dbReference type="EMBL" id="VUMG01000001">
    <property type="protein sequence ID" value="MSS44801.1"/>
    <property type="molecule type" value="Genomic_DNA"/>
</dbReference>
<evidence type="ECO:0000256" key="2">
    <source>
        <dbReference type="SAM" id="Phobius"/>
    </source>
</evidence>
<keyword evidence="2" id="KW-0812">Transmembrane</keyword>
<sequence>MSKTDIRPEEITKGTLITVAVAAVAIVGIAVVALRKGPRDKGSQDPSLFENLAQRKPSGGRVTRRRDPRADGHATPLCGIGRVSTAPDFYSYK</sequence>
<evidence type="ECO:0000256" key="1">
    <source>
        <dbReference type="SAM" id="MobiDB-lite"/>
    </source>
</evidence>
<feature type="region of interest" description="Disordered" evidence="1">
    <location>
        <begin position="36"/>
        <end position="78"/>
    </location>
</feature>
<gene>
    <name evidence="3" type="ORF">FYJ43_01755</name>
</gene>
<protein>
    <submittedName>
        <fullName evidence="3">Uncharacterized protein</fullName>
    </submittedName>
</protein>
<name>A0A7K0J4D0_9ACTN</name>
<keyword evidence="4" id="KW-1185">Reference proteome</keyword>